<gene>
    <name evidence="2" type="ORF">CEY11_07855</name>
</gene>
<dbReference type="EMBL" id="NJIH01000004">
    <property type="protein sequence ID" value="OWT61749.1"/>
    <property type="molecule type" value="Genomic_DNA"/>
</dbReference>
<dbReference type="AlphaFoldDB" id="A0A225MSW6"/>
<dbReference type="Pfam" id="PF00994">
    <property type="entry name" value="MoCF_biosynth"/>
    <property type="match status" value="1"/>
</dbReference>
<dbReference type="Proteomes" id="UP000214603">
    <property type="component" value="Unassembled WGS sequence"/>
</dbReference>
<dbReference type="InterPro" id="IPR001453">
    <property type="entry name" value="MoaB/Mog_dom"/>
</dbReference>
<keyword evidence="3" id="KW-1185">Reference proteome</keyword>
<dbReference type="SUPFAM" id="SSF53218">
    <property type="entry name" value="Molybdenum cofactor biosynthesis proteins"/>
    <property type="match status" value="1"/>
</dbReference>
<dbReference type="PANTHER" id="PTHR13939">
    <property type="entry name" value="NICOTINAMIDE-NUCLEOTIDE AMIDOHYDROLASE PNCC"/>
    <property type="match status" value="1"/>
</dbReference>
<protein>
    <submittedName>
        <fullName evidence="2">Competence/damage-inducible protein A</fullName>
    </submittedName>
</protein>
<dbReference type="InterPro" id="IPR050101">
    <property type="entry name" value="CinA"/>
</dbReference>
<feature type="domain" description="MoaB/Mog" evidence="1">
    <location>
        <begin position="10"/>
        <end position="183"/>
    </location>
</feature>
<comment type="caution">
    <text evidence="2">The sequence shown here is derived from an EMBL/GenBank/DDBJ whole genome shotgun (WGS) entry which is preliminary data.</text>
</comment>
<accession>A0A225MSW6</accession>
<dbReference type="RefSeq" id="WP_088602836.1">
    <property type="nucleotide sequence ID" value="NZ_NJIH01000004.1"/>
</dbReference>
<dbReference type="InterPro" id="IPR036425">
    <property type="entry name" value="MoaB/Mog-like_dom_sf"/>
</dbReference>
<sequence>MTTATTARVRLIIIGDEILSGRRQDKHFAKMVELLGQRGMQLYGAEFVSDDFDAIVATLKRSFASDDVVFSCGGIGATPDDRTRQAAAQALGVELALHPEAARLIAERCADNARRGQGSADMSLPENQQRLQMGVFPVGAEIVPNPYNKIPGFYIHDHTFMPGFPVMAWPMMEWTLDTRYRDLHHRVTRVEHSFLAFRLPESRITPAMQELERKWPGVKAFSLPSMGGSGHPHIDLGVKGEPAAAAEALAFLRAEVLRVGGSLTPPES</sequence>
<reference evidence="3" key="1">
    <citation type="submission" date="2017-06" db="EMBL/GenBank/DDBJ databases">
        <title>Herbaspirillum phytohormonus sp. nov., isolated from the root nodule of Robinia pseudoacacia in lead-zinc mine.</title>
        <authorList>
            <person name="Fan M."/>
            <person name="Lin Y."/>
        </authorList>
    </citation>
    <scope>NUCLEOTIDE SEQUENCE [LARGE SCALE GENOMIC DNA]</scope>
    <source>
        <strain evidence="3">SC-089</strain>
    </source>
</reference>
<dbReference type="Gene3D" id="3.40.980.10">
    <property type="entry name" value="MoaB/Mog-like domain"/>
    <property type="match status" value="1"/>
</dbReference>
<name>A0A225MSW6_9BURK</name>
<dbReference type="CDD" id="cd00885">
    <property type="entry name" value="cinA"/>
    <property type="match status" value="1"/>
</dbReference>
<dbReference type="PANTHER" id="PTHR13939:SF0">
    <property type="entry name" value="NMN AMIDOHYDROLASE-LIKE PROTEIN YFAY"/>
    <property type="match status" value="1"/>
</dbReference>
<dbReference type="SMART" id="SM00852">
    <property type="entry name" value="MoCF_biosynth"/>
    <property type="match status" value="1"/>
</dbReference>
<evidence type="ECO:0000259" key="1">
    <source>
        <dbReference type="SMART" id="SM00852"/>
    </source>
</evidence>
<dbReference type="OrthoDB" id="9801454at2"/>
<organism evidence="2 3">
    <name type="scientific">Candidimonas nitroreducens</name>
    <dbReference type="NCBI Taxonomy" id="683354"/>
    <lineage>
        <taxon>Bacteria</taxon>
        <taxon>Pseudomonadati</taxon>
        <taxon>Pseudomonadota</taxon>
        <taxon>Betaproteobacteria</taxon>
        <taxon>Burkholderiales</taxon>
        <taxon>Alcaligenaceae</taxon>
        <taxon>Candidimonas</taxon>
    </lineage>
</organism>
<evidence type="ECO:0000313" key="2">
    <source>
        <dbReference type="EMBL" id="OWT61749.1"/>
    </source>
</evidence>
<evidence type="ECO:0000313" key="3">
    <source>
        <dbReference type="Proteomes" id="UP000214603"/>
    </source>
</evidence>
<proteinExistence type="predicted"/>